<dbReference type="PANTHER" id="PTHR11129:SF2">
    <property type="entry name" value="GERANYLGERANYL TRANSFERASE TYPE-2 SUBUNIT ALPHA"/>
    <property type="match status" value="1"/>
</dbReference>
<dbReference type="SUPFAM" id="SSF48439">
    <property type="entry name" value="Protein prenylyltransferase"/>
    <property type="match status" value="1"/>
</dbReference>
<evidence type="ECO:0000256" key="10">
    <source>
        <dbReference type="ARBA" id="ARBA00023004"/>
    </source>
</evidence>
<dbReference type="Pfam" id="PF10660">
    <property type="entry name" value="MitoNEET_N"/>
    <property type="match status" value="1"/>
</dbReference>
<evidence type="ECO:0000256" key="8">
    <source>
        <dbReference type="ARBA" id="ARBA00022737"/>
    </source>
</evidence>
<protein>
    <recommendedName>
        <fullName evidence="15">Geranylgeranyl transferase type-2 subunit alpha</fullName>
        <ecNumber evidence="15">2.5.1.60</ecNumber>
    </recommendedName>
    <alternativeName>
        <fullName evidence="15">Geranylgeranyl transferase type II subunit alpha</fullName>
    </alternativeName>
</protein>
<proteinExistence type="inferred from homology"/>
<dbReference type="InterPro" id="IPR042216">
    <property type="entry name" value="MitoNEET_CISD"/>
</dbReference>
<comment type="subcellular location">
    <subcellularLocation>
        <location evidence="1">Membrane</location>
        <topology evidence="1">Single-pass membrane protein</topology>
    </subcellularLocation>
</comment>
<keyword evidence="16" id="KW-0175">Coiled coil</keyword>
<evidence type="ECO:0000256" key="2">
    <source>
        <dbReference type="ARBA" id="ARBA00006734"/>
    </source>
</evidence>
<comment type="function">
    <text evidence="15">Catalyzes the transfer of a geranyl-geranyl moiety from geranyl-geranyl pyrophosphate to cysteines occuring in specific C-terminal amino acid sequences.</text>
</comment>
<name>A0ABN7S489_OIKDI</name>
<evidence type="ECO:0000256" key="16">
    <source>
        <dbReference type="SAM" id="Coils"/>
    </source>
</evidence>
<evidence type="ECO:0000256" key="7">
    <source>
        <dbReference type="ARBA" id="ARBA00022723"/>
    </source>
</evidence>
<evidence type="ECO:0000256" key="14">
    <source>
        <dbReference type="ARBA" id="ARBA00047658"/>
    </source>
</evidence>
<evidence type="ECO:0000256" key="3">
    <source>
        <dbReference type="ARBA" id="ARBA00022602"/>
    </source>
</evidence>
<keyword evidence="6" id="KW-0001">2Fe-2S</keyword>
<dbReference type="InterPro" id="IPR019610">
    <property type="entry name" value="FeS-contain_mitoNEET_N"/>
</dbReference>
<dbReference type="Pfam" id="PF01239">
    <property type="entry name" value="PPTA"/>
    <property type="match status" value="3"/>
</dbReference>
<keyword evidence="19" id="KW-1185">Reference proteome</keyword>
<comment type="cofactor">
    <cofactor evidence="13">
        <name>[2Fe-2S] cluster</name>
        <dbReference type="ChEBI" id="CHEBI:190135"/>
    </cofactor>
</comment>
<evidence type="ECO:0000256" key="11">
    <source>
        <dbReference type="ARBA" id="ARBA00023014"/>
    </source>
</evidence>
<evidence type="ECO:0000256" key="4">
    <source>
        <dbReference type="ARBA" id="ARBA00022679"/>
    </source>
</evidence>
<keyword evidence="11" id="KW-0411">Iron-sulfur</keyword>
<evidence type="ECO:0000313" key="18">
    <source>
        <dbReference type="EMBL" id="CAG5088701.1"/>
    </source>
</evidence>
<keyword evidence="3 15" id="KW-0637">Prenyltransferase</keyword>
<accession>A0ABN7S489</accession>
<keyword evidence="4 15" id="KW-0808">Transferase</keyword>
<evidence type="ECO:0000256" key="5">
    <source>
        <dbReference type="ARBA" id="ARBA00022692"/>
    </source>
</evidence>
<dbReference type="Gene3D" id="1.25.40.120">
    <property type="entry name" value="Protein prenylyltransferase"/>
    <property type="match status" value="1"/>
</dbReference>
<dbReference type="InterPro" id="IPR002088">
    <property type="entry name" value="Prenyl_trans_a"/>
</dbReference>
<keyword evidence="9" id="KW-1133">Transmembrane helix</keyword>
<evidence type="ECO:0000256" key="1">
    <source>
        <dbReference type="ARBA" id="ARBA00004167"/>
    </source>
</evidence>
<keyword evidence="8" id="KW-0677">Repeat</keyword>
<evidence type="ECO:0000256" key="15">
    <source>
        <dbReference type="RuleBase" id="RU367120"/>
    </source>
</evidence>
<dbReference type="InterPro" id="IPR018967">
    <property type="entry name" value="FeS-contain_CDGSH-typ"/>
</dbReference>
<sequence>MHGRVKVKTSAQKAAEKEAERARKLQEFQKIKKKLYEPSESKVPTFKQLLESTNEFLPPMADYLSQSSTLAYYMKDWPILWQLRLTALRRMATSKQEKSLETLEQELDLTFNCLVDSPKSYSTWAHRRNILKLIRQFDEEKGLEILKTEVGLTERMLMSRTEDQVENQGRNFHCWDHRRLILNALPQDALTEIQLTTKLIQTSFSNFSAWHYRSKLLNLEEEGVVENEMDLVLNAVFTDPSDASSWIYHRHLISNAPDSSTLTNILKSHEESLNELLELEKEEDNNNLENMPLAWVIQDGLAGYLNSLPIPRSFADVANLSAKDVLHLTLFFGTTGAGAWYLAEKLTTPHRQNTTVKLGSDKVVDTFKTENIDGKAVYCRCWKSAKFPYCDGAHNKYNKETGDNLGPLIIAKE</sequence>
<feature type="coiled-coil region" evidence="16">
    <location>
        <begin position="262"/>
        <end position="289"/>
    </location>
</feature>
<dbReference type="Gene3D" id="3.40.5.90">
    <property type="entry name" value="CDGSH iron-sulfur domain, mitoNEET-type"/>
    <property type="match status" value="1"/>
</dbReference>
<dbReference type="Pfam" id="PF09360">
    <property type="entry name" value="zf-CDGSH"/>
    <property type="match status" value="1"/>
</dbReference>
<feature type="domain" description="Iron-binding zinc finger CDGSH type" evidence="17">
    <location>
        <begin position="362"/>
        <end position="400"/>
    </location>
</feature>
<dbReference type="PROSITE" id="PS51147">
    <property type="entry name" value="PFTA"/>
    <property type="match status" value="3"/>
</dbReference>
<evidence type="ECO:0000256" key="12">
    <source>
        <dbReference type="ARBA" id="ARBA00023136"/>
    </source>
</evidence>
<reference evidence="18 19" key="1">
    <citation type="submission" date="2021-04" db="EMBL/GenBank/DDBJ databases">
        <authorList>
            <person name="Bliznina A."/>
        </authorList>
    </citation>
    <scope>NUCLEOTIDE SEQUENCE [LARGE SCALE GENOMIC DNA]</scope>
</reference>
<dbReference type="PANTHER" id="PTHR11129">
    <property type="entry name" value="PROTEIN FARNESYLTRANSFERASE ALPHA SUBUNIT/RAB GERANYLGERANYL TRANSFERASE ALPHA SUBUNIT"/>
    <property type="match status" value="1"/>
</dbReference>
<dbReference type="Proteomes" id="UP001158576">
    <property type="component" value="Chromosome PAR"/>
</dbReference>
<dbReference type="EMBL" id="OU015568">
    <property type="protein sequence ID" value="CAG5088701.1"/>
    <property type="molecule type" value="Genomic_DNA"/>
</dbReference>
<keyword evidence="7" id="KW-0479">Metal-binding</keyword>
<evidence type="ECO:0000256" key="13">
    <source>
        <dbReference type="ARBA" id="ARBA00034078"/>
    </source>
</evidence>
<dbReference type="SMART" id="SM00704">
    <property type="entry name" value="ZnF_CDGSH"/>
    <property type="match status" value="1"/>
</dbReference>
<organism evidence="18 19">
    <name type="scientific">Oikopleura dioica</name>
    <name type="common">Tunicate</name>
    <dbReference type="NCBI Taxonomy" id="34765"/>
    <lineage>
        <taxon>Eukaryota</taxon>
        <taxon>Metazoa</taxon>
        <taxon>Chordata</taxon>
        <taxon>Tunicata</taxon>
        <taxon>Appendicularia</taxon>
        <taxon>Copelata</taxon>
        <taxon>Oikopleuridae</taxon>
        <taxon>Oikopleura</taxon>
    </lineage>
</organism>
<evidence type="ECO:0000313" key="19">
    <source>
        <dbReference type="Proteomes" id="UP001158576"/>
    </source>
</evidence>
<gene>
    <name evidence="18" type="ORF">OKIOD_LOCUS3496</name>
</gene>
<evidence type="ECO:0000256" key="6">
    <source>
        <dbReference type="ARBA" id="ARBA00022714"/>
    </source>
</evidence>
<comment type="similarity">
    <text evidence="2 15">Belongs to the protein prenyltransferase subunit alpha family.</text>
</comment>
<evidence type="ECO:0000259" key="17">
    <source>
        <dbReference type="SMART" id="SM00704"/>
    </source>
</evidence>
<comment type="catalytic activity">
    <reaction evidence="14 15">
        <text>geranylgeranyl diphosphate + L-cysteinyl-[protein] = S-geranylgeranyl-L-cysteinyl-[protein] + diphosphate</text>
        <dbReference type="Rhea" id="RHEA:21240"/>
        <dbReference type="Rhea" id="RHEA-COMP:10131"/>
        <dbReference type="Rhea" id="RHEA-COMP:11537"/>
        <dbReference type="ChEBI" id="CHEBI:29950"/>
        <dbReference type="ChEBI" id="CHEBI:33019"/>
        <dbReference type="ChEBI" id="CHEBI:57533"/>
        <dbReference type="ChEBI" id="CHEBI:86021"/>
        <dbReference type="EC" id="2.5.1.60"/>
    </reaction>
</comment>
<keyword evidence="10" id="KW-0408">Iron</keyword>
<evidence type="ECO:0000256" key="9">
    <source>
        <dbReference type="ARBA" id="ARBA00022989"/>
    </source>
</evidence>
<keyword evidence="12" id="KW-0472">Membrane</keyword>
<keyword evidence="5" id="KW-0812">Transmembrane</keyword>
<dbReference type="EC" id="2.5.1.60" evidence="15"/>